<dbReference type="PANTHER" id="PTHR10655">
    <property type="entry name" value="LYSOPHOSPHOLIPASE-RELATED"/>
    <property type="match status" value="1"/>
</dbReference>
<reference evidence="4 5" key="1">
    <citation type="journal article" date="2014" name="Nature">
        <title>Sequential evolution of bacterial morphology by co-option of a developmental regulator.</title>
        <authorList>
            <person name="Jiang C."/>
            <person name="Brown P.J."/>
            <person name="Ducret A."/>
            <person name="Brun Y.V."/>
        </authorList>
    </citation>
    <scope>NUCLEOTIDE SEQUENCE [LARGE SCALE GENOMIC DNA]</scope>
    <source>
        <strain evidence="4 5">DSM 16100</strain>
    </source>
</reference>
<dbReference type="SUPFAM" id="SSF53474">
    <property type="entry name" value="alpha/beta-Hydrolases"/>
    <property type="match status" value="1"/>
</dbReference>
<dbReference type="STRING" id="1121022.GCA_000376105_01865"/>
<gene>
    <name evidence="4" type="ORF">ABENE_15985</name>
</gene>
<dbReference type="PANTHER" id="PTHR10655:SF17">
    <property type="entry name" value="LYSOPHOSPHOLIPASE-LIKE PROTEIN 1"/>
    <property type="match status" value="1"/>
</dbReference>
<comment type="similarity">
    <text evidence="1">Belongs to the AB hydrolase superfamily. AB hydrolase 2 family.</text>
</comment>
<evidence type="ECO:0000259" key="3">
    <source>
        <dbReference type="Pfam" id="PF02230"/>
    </source>
</evidence>
<evidence type="ECO:0000256" key="2">
    <source>
        <dbReference type="ARBA" id="ARBA00022801"/>
    </source>
</evidence>
<feature type="domain" description="Phospholipase/carboxylesterase/thioesterase" evidence="3">
    <location>
        <begin position="16"/>
        <end position="202"/>
    </location>
</feature>
<dbReference type="InterPro" id="IPR050565">
    <property type="entry name" value="LYPA1-2/EST-like"/>
</dbReference>
<keyword evidence="2" id="KW-0378">Hydrolase</keyword>
<dbReference type="eggNOG" id="COG0400">
    <property type="taxonomic scope" value="Bacteria"/>
</dbReference>
<dbReference type="InterPro" id="IPR003140">
    <property type="entry name" value="PLipase/COase/thioEstase"/>
</dbReference>
<dbReference type="Pfam" id="PF02230">
    <property type="entry name" value="Abhydrolase_2"/>
    <property type="match status" value="1"/>
</dbReference>
<dbReference type="NCBIfam" id="NF008525">
    <property type="entry name" value="PRK11460.1"/>
    <property type="match status" value="1"/>
</dbReference>
<dbReference type="EMBL" id="AWGB01000037">
    <property type="protein sequence ID" value="ESQ88545.1"/>
    <property type="molecule type" value="Genomic_DNA"/>
</dbReference>
<organism evidence="4 5">
    <name type="scientific">Asticcacaulis benevestitus DSM 16100 = ATCC BAA-896</name>
    <dbReference type="NCBI Taxonomy" id="1121022"/>
    <lineage>
        <taxon>Bacteria</taxon>
        <taxon>Pseudomonadati</taxon>
        <taxon>Pseudomonadota</taxon>
        <taxon>Alphaproteobacteria</taxon>
        <taxon>Caulobacterales</taxon>
        <taxon>Caulobacteraceae</taxon>
        <taxon>Asticcacaulis</taxon>
    </lineage>
</organism>
<dbReference type="Proteomes" id="UP000017837">
    <property type="component" value="Unassembled WGS sequence"/>
</dbReference>
<accession>V4PSN2</accession>
<name>V4PSN2_9CAUL</name>
<evidence type="ECO:0000313" key="4">
    <source>
        <dbReference type="EMBL" id="ESQ88545.1"/>
    </source>
</evidence>
<dbReference type="AlphaFoldDB" id="V4PSN2"/>
<evidence type="ECO:0000256" key="1">
    <source>
        <dbReference type="ARBA" id="ARBA00006499"/>
    </source>
</evidence>
<keyword evidence="5" id="KW-1185">Reference proteome</keyword>
<dbReference type="Gene3D" id="3.40.50.1820">
    <property type="entry name" value="alpha/beta hydrolase"/>
    <property type="match status" value="1"/>
</dbReference>
<dbReference type="GO" id="GO:0016787">
    <property type="term" value="F:hydrolase activity"/>
    <property type="evidence" value="ECO:0007669"/>
    <property type="project" value="UniProtKB-KW"/>
</dbReference>
<comment type="caution">
    <text evidence="4">The sequence shown here is derived from an EMBL/GenBank/DDBJ whole genome shotgun (WGS) entry which is preliminary data.</text>
</comment>
<sequence length="210" mass="21879">MSLMTHSLPVHTPPSPKHLVLLFHGVGALPQNMVTLGQTIAEADPQAAVISVASPDPSETGGGFQWFPVRGVTEDDRPARVAAAMPGFVACVQAWQAKTGVDAHATTLIGFSQGAIMALESTQLPETIAARVISLSGRFAAPPRVVPACPIHLIHGDADPIIAAAHAQRAYDDLMALGAHVTLDILPGLTHTIDSAATRLVLGYLKRSAA</sequence>
<evidence type="ECO:0000313" key="5">
    <source>
        <dbReference type="Proteomes" id="UP000017837"/>
    </source>
</evidence>
<dbReference type="PATRIC" id="fig|1121022.4.peg.3251"/>
<protein>
    <recommendedName>
        <fullName evidence="3">Phospholipase/carboxylesterase/thioesterase domain-containing protein</fullName>
    </recommendedName>
</protein>
<proteinExistence type="inferred from homology"/>
<dbReference type="InterPro" id="IPR029058">
    <property type="entry name" value="AB_hydrolase_fold"/>
</dbReference>